<reference evidence="5" key="2">
    <citation type="submission" date="2013-07" db="EMBL/GenBank/DDBJ databases">
        <authorList>
            <person name="Morais-Silva F.O."/>
            <person name="Rezende A.M."/>
            <person name="Pimentel C."/>
            <person name="Resende D.M."/>
            <person name="Santos C.I."/>
            <person name="Clemente C."/>
            <person name="de Oliveira L.M."/>
            <person name="da Silva S.M."/>
            <person name="Costa D.A."/>
            <person name="Varela-Raposo A."/>
            <person name="Horacio E.C.A."/>
            <person name="Matos M."/>
            <person name="Flores O."/>
            <person name="Ruiz J.C."/>
            <person name="Rodrigues-Pousada C."/>
        </authorList>
    </citation>
    <scope>NUCLEOTIDE SEQUENCE [LARGE SCALE GENOMIC DNA]</scope>
    <source>
        <strain evidence="5">ATCC 19364 / DSM 1382 / NCIMB 9332 / VKM B-1759</strain>
    </source>
</reference>
<evidence type="ECO:0000256" key="1">
    <source>
        <dbReference type="SAM" id="MobiDB-lite"/>
    </source>
</evidence>
<dbReference type="HOGENOM" id="CLU_060912_0_0_7"/>
<evidence type="ECO:0000313" key="5">
    <source>
        <dbReference type="Proteomes" id="UP000016587"/>
    </source>
</evidence>
<dbReference type="AlphaFoldDB" id="T2GG06"/>
<feature type="region of interest" description="Disordered" evidence="1">
    <location>
        <begin position="38"/>
        <end position="105"/>
    </location>
</feature>
<sequence length="375" mass="41047">MIIKCPSCETRFNLPDEKFQEGRKVRCSKCKHVFPLAREPQAAPPAAPVPPAPTPGYSEDDAQEAMSYDMFAPAPPSRPASYAEEPRSDFFDDPGGAGMASPGFSPDAEVMRAAQESAPSPFDFEVPGARAAAAEPPAEDTFSQMFSQEIAPEDPYDIDETTKLAAKTSPRLSIPKAQAPKRSPLKVAISLFLFIFLTVTAAGVLAWFFVPDMLPAPVRELLSTMSEPQQNASSVPGEPLVNQDMVKHLELKDAEQHFVKNEKVGELLVIQGQVVNNSPEPRELIKVEANLYDENGVRLDTRQQLIGNAISLFQLQQLNREELEKALNNPVGITTQNTNIKPGATAPFMVIFYEPSPSVKEYQVVIVDAKSPPKQ</sequence>
<gene>
    <name evidence="4" type="ORF">DGI_3465</name>
</gene>
<dbReference type="RefSeq" id="WP_021762267.1">
    <property type="nucleotide sequence ID" value="NC_022444.1"/>
</dbReference>
<organism evidence="4 5">
    <name type="scientific">Megalodesulfovibrio gigas (strain ATCC 19364 / DSM 1382 / NCIMB 9332 / VKM B-1759)</name>
    <name type="common">Desulfovibrio gigas</name>
    <dbReference type="NCBI Taxonomy" id="1121448"/>
    <lineage>
        <taxon>Bacteria</taxon>
        <taxon>Pseudomonadati</taxon>
        <taxon>Thermodesulfobacteriota</taxon>
        <taxon>Desulfovibrionia</taxon>
        <taxon>Desulfovibrionales</taxon>
        <taxon>Desulfovibrionaceae</taxon>
        <taxon>Megalodesulfovibrio</taxon>
    </lineage>
</organism>
<evidence type="ECO:0000313" key="4">
    <source>
        <dbReference type="EMBL" id="AGW15144.1"/>
    </source>
</evidence>
<dbReference type="Proteomes" id="UP000016587">
    <property type="component" value="Chromosome"/>
</dbReference>
<dbReference type="NCBIfam" id="NF038353">
    <property type="entry name" value="FxLYD_dom"/>
    <property type="match status" value="1"/>
</dbReference>
<name>T2GG06_MEGG1</name>
<dbReference type="InterPro" id="IPR021834">
    <property type="entry name" value="DUF3426"/>
</dbReference>
<keyword evidence="2" id="KW-1133">Transmembrane helix</keyword>
<dbReference type="Pfam" id="PF13717">
    <property type="entry name" value="Zn_ribbon_4"/>
    <property type="match status" value="1"/>
</dbReference>
<keyword evidence="2" id="KW-0472">Membrane</keyword>
<dbReference type="Pfam" id="PF11906">
    <property type="entry name" value="DUF3426"/>
    <property type="match status" value="1"/>
</dbReference>
<dbReference type="PATRIC" id="fig|1121448.10.peg.3415"/>
<evidence type="ECO:0000256" key="2">
    <source>
        <dbReference type="SAM" id="Phobius"/>
    </source>
</evidence>
<reference evidence="4 5" key="1">
    <citation type="journal article" date="2013" name="J. Bacteriol.">
        <title>Roles of HynAB and Ech, the only two hydrogenases found in the model sulfate reducer Desulfovibrio gigas.</title>
        <authorList>
            <person name="Morais-Silva F.O."/>
            <person name="Santos C.I."/>
            <person name="Rodrigues R."/>
            <person name="Pereira I.A."/>
            <person name="Rodrigues-Pousada C."/>
        </authorList>
    </citation>
    <scope>NUCLEOTIDE SEQUENCE [LARGE SCALE GENOMIC DNA]</scope>
    <source>
        <strain evidence="5">ATCC 19364 / DSM 1382 / NCIMB 9332 / VKM B-1759</strain>
    </source>
</reference>
<dbReference type="KEGG" id="dgg:DGI_3465"/>
<dbReference type="EMBL" id="CP006585">
    <property type="protein sequence ID" value="AGW15144.1"/>
    <property type="molecule type" value="Genomic_DNA"/>
</dbReference>
<proteinExistence type="predicted"/>
<feature type="compositionally biased region" description="Pro residues" evidence="1">
    <location>
        <begin position="42"/>
        <end position="54"/>
    </location>
</feature>
<dbReference type="InterPro" id="IPR011723">
    <property type="entry name" value="Znf/thioredoxin_put"/>
</dbReference>
<evidence type="ECO:0000259" key="3">
    <source>
        <dbReference type="Pfam" id="PF13717"/>
    </source>
</evidence>
<keyword evidence="2" id="KW-0812">Transmembrane</keyword>
<dbReference type="eggNOG" id="ENOG502ZAYQ">
    <property type="taxonomic scope" value="Bacteria"/>
</dbReference>
<dbReference type="STRING" id="1121448.DGI_3465"/>
<feature type="domain" description="Zinc finger/thioredoxin putative" evidence="3">
    <location>
        <begin position="1"/>
        <end position="35"/>
    </location>
</feature>
<dbReference type="NCBIfam" id="TIGR02098">
    <property type="entry name" value="MJ0042_CXXC"/>
    <property type="match status" value="1"/>
</dbReference>
<protein>
    <recommendedName>
        <fullName evidence="3">Zinc finger/thioredoxin putative domain-containing protein</fullName>
    </recommendedName>
</protein>
<feature type="transmembrane region" description="Helical" evidence="2">
    <location>
        <begin position="187"/>
        <end position="210"/>
    </location>
</feature>
<keyword evidence="5" id="KW-1185">Reference proteome</keyword>
<accession>T2GG06</accession>
<dbReference type="InterPro" id="IPR047676">
    <property type="entry name" value="FxLYD_dom"/>
</dbReference>